<dbReference type="PANTHER" id="PTHR10809">
    <property type="entry name" value="VESICLE-ASSOCIATED MEMBRANE PROTEIN-ASSOCIATED PROTEIN"/>
    <property type="match status" value="1"/>
</dbReference>
<dbReference type="EnsemblProtists" id="EOD28468">
    <property type="protein sequence ID" value="EOD28468"/>
    <property type="gene ID" value="EMIHUDRAFT_204351"/>
</dbReference>
<dbReference type="PROSITE" id="PS50202">
    <property type="entry name" value="MSP"/>
    <property type="match status" value="1"/>
</dbReference>
<evidence type="ECO:0000256" key="6">
    <source>
        <dbReference type="SAM" id="MobiDB-lite"/>
    </source>
</evidence>
<evidence type="ECO:0000256" key="4">
    <source>
        <dbReference type="ARBA" id="ARBA00022989"/>
    </source>
</evidence>
<sequence length="232" mass="25002">MKITLDGARAGTVEFVANAGRSCFRTIVLTNDSEDAQLFKVLTTAPTRYRVKPASGSLGAGCSVEVHLVLTPQDAVPDDLAQWAKDKFQIKNLAFSDEGASAEDIANAWKEAAPEAVEATRLRCSHLLLPLLRHFSPAWWERWLLPLAFLASLLLLGYVDRLSAWMLSGSLGGTVVLVAMAGGYVRWLGFTPPTRLAASRSLAASWSGPPAAGDKLAVDKPSASPRRSKKAW</sequence>
<comment type="subcellular location">
    <subcellularLocation>
        <location evidence="1">Membrane</location>
        <topology evidence="1">Single-pass type IV membrane protein</topology>
    </subcellularLocation>
</comment>
<dbReference type="HOGENOM" id="CLU_1196774_0_0_1"/>
<dbReference type="PANTHER" id="PTHR10809:SF6">
    <property type="entry name" value="AT11025P-RELATED"/>
    <property type="match status" value="1"/>
</dbReference>
<keyword evidence="4 7" id="KW-1133">Transmembrane helix</keyword>
<evidence type="ECO:0000256" key="1">
    <source>
        <dbReference type="ARBA" id="ARBA00004211"/>
    </source>
</evidence>
<dbReference type="Gene3D" id="2.60.40.10">
    <property type="entry name" value="Immunoglobulins"/>
    <property type="match status" value="1"/>
</dbReference>
<dbReference type="AlphaFoldDB" id="A0A0D3JY83"/>
<organism evidence="9 10">
    <name type="scientific">Emiliania huxleyi (strain CCMP1516)</name>
    <dbReference type="NCBI Taxonomy" id="280463"/>
    <lineage>
        <taxon>Eukaryota</taxon>
        <taxon>Haptista</taxon>
        <taxon>Haptophyta</taxon>
        <taxon>Prymnesiophyceae</taxon>
        <taxon>Isochrysidales</taxon>
        <taxon>Noelaerhabdaceae</taxon>
        <taxon>Emiliania</taxon>
    </lineage>
</organism>
<dbReference type="PaxDb" id="2903-EOD28468"/>
<evidence type="ECO:0000256" key="3">
    <source>
        <dbReference type="ARBA" id="ARBA00022692"/>
    </source>
</evidence>
<dbReference type="STRING" id="2903.R1CZH5"/>
<protein>
    <recommendedName>
        <fullName evidence="8">MSP domain-containing protein</fullName>
    </recommendedName>
</protein>
<dbReference type="GeneID" id="17274014"/>
<dbReference type="GO" id="GO:0061817">
    <property type="term" value="P:endoplasmic reticulum-plasma membrane tethering"/>
    <property type="evidence" value="ECO:0007669"/>
    <property type="project" value="TreeGrafter"/>
</dbReference>
<evidence type="ECO:0000313" key="9">
    <source>
        <dbReference type="EnsemblProtists" id="EOD28468"/>
    </source>
</evidence>
<dbReference type="InterPro" id="IPR008962">
    <property type="entry name" value="PapD-like_sf"/>
</dbReference>
<dbReference type="SUPFAM" id="SSF49354">
    <property type="entry name" value="PapD-like"/>
    <property type="match status" value="1"/>
</dbReference>
<evidence type="ECO:0000313" key="10">
    <source>
        <dbReference type="Proteomes" id="UP000013827"/>
    </source>
</evidence>
<keyword evidence="10" id="KW-1185">Reference proteome</keyword>
<dbReference type="RefSeq" id="XP_005780897.1">
    <property type="nucleotide sequence ID" value="XM_005780840.1"/>
</dbReference>
<dbReference type="GO" id="GO:0005789">
    <property type="term" value="C:endoplasmic reticulum membrane"/>
    <property type="evidence" value="ECO:0007669"/>
    <property type="project" value="InterPro"/>
</dbReference>
<comment type="similarity">
    <text evidence="2">Belongs to the VAMP-associated protein (VAP) (TC 9.B.17) family.</text>
</comment>
<keyword evidence="3 7" id="KW-0812">Transmembrane</keyword>
<evidence type="ECO:0000259" key="8">
    <source>
        <dbReference type="PROSITE" id="PS50202"/>
    </source>
</evidence>
<evidence type="ECO:0000256" key="2">
    <source>
        <dbReference type="ARBA" id="ARBA00008932"/>
    </source>
</evidence>
<dbReference type="eggNOG" id="KOG0439">
    <property type="taxonomic scope" value="Eukaryota"/>
</dbReference>
<dbReference type="InterPro" id="IPR016763">
    <property type="entry name" value="VAP"/>
</dbReference>
<dbReference type="Pfam" id="PF00635">
    <property type="entry name" value="Motile_Sperm"/>
    <property type="match status" value="1"/>
</dbReference>
<keyword evidence="5 7" id="KW-0472">Membrane</keyword>
<feature type="domain" description="MSP" evidence="8">
    <location>
        <begin position="2"/>
        <end position="127"/>
    </location>
</feature>
<feature type="region of interest" description="Disordered" evidence="6">
    <location>
        <begin position="206"/>
        <end position="232"/>
    </location>
</feature>
<dbReference type="GO" id="GO:0090158">
    <property type="term" value="P:endoplasmic reticulum membrane organization"/>
    <property type="evidence" value="ECO:0007669"/>
    <property type="project" value="TreeGrafter"/>
</dbReference>
<proteinExistence type="inferred from homology"/>
<name>A0A0D3JY83_EMIH1</name>
<accession>A0A0D3JY83</accession>
<dbReference type="Proteomes" id="UP000013827">
    <property type="component" value="Unassembled WGS sequence"/>
</dbReference>
<evidence type="ECO:0000256" key="7">
    <source>
        <dbReference type="SAM" id="Phobius"/>
    </source>
</evidence>
<dbReference type="InterPro" id="IPR013783">
    <property type="entry name" value="Ig-like_fold"/>
</dbReference>
<evidence type="ECO:0000256" key="5">
    <source>
        <dbReference type="ARBA" id="ARBA00023136"/>
    </source>
</evidence>
<feature type="transmembrane region" description="Helical" evidence="7">
    <location>
        <begin position="143"/>
        <end position="159"/>
    </location>
</feature>
<dbReference type="GO" id="GO:0005886">
    <property type="term" value="C:plasma membrane"/>
    <property type="evidence" value="ECO:0007669"/>
    <property type="project" value="TreeGrafter"/>
</dbReference>
<reference evidence="9" key="2">
    <citation type="submission" date="2024-10" db="UniProtKB">
        <authorList>
            <consortium name="EnsemblProtists"/>
        </authorList>
    </citation>
    <scope>IDENTIFICATION</scope>
</reference>
<reference evidence="10" key="1">
    <citation type="journal article" date="2013" name="Nature">
        <title>Pan genome of the phytoplankton Emiliania underpins its global distribution.</title>
        <authorList>
            <person name="Read B.A."/>
            <person name="Kegel J."/>
            <person name="Klute M.J."/>
            <person name="Kuo A."/>
            <person name="Lefebvre S.C."/>
            <person name="Maumus F."/>
            <person name="Mayer C."/>
            <person name="Miller J."/>
            <person name="Monier A."/>
            <person name="Salamov A."/>
            <person name="Young J."/>
            <person name="Aguilar M."/>
            <person name="Claverie J.M."/>
            <person name="Frickenhaus S."/>
            <person name="Gonzalez K."/>
            <person name="Herman E.K."/>
            <person name="Lin Y.C."/>
            <person name="Napier J."/>
            <person name="Ogata H."/>
            <person name="Sarno A.F."/>
            <person name="Shmutz J."/>
            <person name="Schroeder D."/>
            <person name="de Vargas C."/>
            <person name="Verret F."/>
            <person name="von Dassow P."/>
            <person name="Valentin K."/>
            <person name="Van de Peer Y."/>
            <person name="Wheeler G."/>
            <person name="Dacks J.B."/>
            <person name="Delwiche C.F."/>
            <person name="Dyhrman S.T."/>
            <person name="Glockner G."/>
            <person name="John U."/>
            <person name="Richards T."/>
            <person name="Worden A.Z."/>
            <person name="Zhang X."/>
            <person name="Grigoriev I.V."/>
            <person name="Allen A.E."/>
            <person name="Bidle K."/>
            <person name="Borodovsky M."/>
            <person name="Bowler C."/>
            <person name="Brownlee C."/>
            <person name="Cock J.M."/>
            <person name="Elias M."/>
            <person name="Gladyshev V.N."/>
            <person name="Groth M."/>
            <person name="Guda C."/>
            <person name="Hadaegh A."/>
            <person name="Iglesias-Rodriguez M.D."/>
            <person name="Jenkins J."/>
            <person name="Jones B.M."/>
            <person name="Lawson T."/>
            <person name="Leese F."/>
            <person name="Lindquist E."/>
            <person name="Lobanov A."/>
            <person name="Lomsadze A."/>
            <person name="Malik S.B."/>
            <person name="Marsh M.E."/>
            <person name="Mackinder L."/>
            <person name="Mock T."/>
            <person name="Mueller-Roeber B."/>
            <person name="Pagarete A."/>
            <person name="Parker M."/>
            <person name="Probert I."/>
            <person name="Quesneville H."/>
            <person name="Raines C."/>
            <person name="Rensing S.A."/>
            <person name="Riano-Pachon D.M."/>
            <person name="Richier S."/>
            <person name="Rokitta S."/>
            <person name="Shiraiwa Y."/>
            <person name="Soanes D.M."/>
            <person name="van der Giezen M."/>
            <person name="Wahlund T.M."/>
            <person name="Williams B."/>
            <person name="Wilson W."/>
            <person name="Wolfe G."/>
            <person name="Wurch L.L."/>
        </authorList>
    </citation>
    <scope>NUCLEOTIDE SEQUENCE</scope>
</reference>
<feature type="transmembrane region" description="Helical" evidence="7">
    <location>
        <begin position="165"/>
        <end position="185"/>
    </location>
</feature>
<dbReference type="InterPro" id="IPR000535">
    <property type="entry name" value="MSP_dom"/>
</dbReference>
<dbReference type="KEGG" id="ehx:EMIHUDRAFT_204351"/>